<sequence length="67" mass="7319">MGASGKASLRGLEVVARKTEVRLGLKGQQRSSLEVLDVVGVGKRLRYDGATVRRFLVEFRRTTAGSE</sequence>
<evidence type="ECO:0000313" key="2">
    <source>
        <dbReference type="Proteomes" id="UP000187203"/>
    </source>
</evidence>
<name>A0A1R3KK63_9ROSI</name>
<evidence type="ECO:0000313" key="1">
    <source>
        <dbReference type="EMBL" id="OMP07477.1"/>
    </source>
</evidence>
<dbReference type="Proteomes" id="UP000187203">
    <property type="component" value="Unassembled WGS sequence"/>
</dbReference>
<keyword evidence="1" id="KW-0675">Receptor</keyword>
<organism evidence="1 2">
    <name type="scientific">Corchorus olitorius</name>
    <dbReference type="NCBI Taxonomy" id="93759"/>
    <lineage>
        <taxon>Eukaryota</taxon>
        <taxon>Viridiplantae</taxon>
        <taxon>Streptophyta</taxon>
        <taxon>Embryophyta</taxon>
        <taxon>Tracheophyta</taxon>
        <taxon>Spermatophyta</taxon>
        <taxon>Magnoliopsida</taxon>
        <taxon>eudicotyledons</taxon>
        <taxon>Gunneridae</taxon>
        <taxon>Pentapetalae</taxon>
        <taxon>rosids</taxon>
        <taxon>malvids</taxon>
        <taxon>Malvales</taxon>
        <taxon>Malvaceae</taxon>
        <taxon>Grewioideae</taxon>
        <taxon>Apeibeae</taxon>
        <taxon>Corchorus</taxon>
    </lineage>
</organism>
<accession>A0A1R3KK63</accession>
<protein>
    <submittedName>
        <fullName evidence="1">Xenotropic and polytropic murine leukemia virus receptor pho1</fullName>
    </submittedName>
</protein>
<dbReference type="AlphaFoldDB" id="A0A1R3KK63"/>
<gene>
    <name evidence="1" type="ORF">COLO4_07306</name>
</gene>
<keyword evidence="2" id="KW-1185">Reference proteome</keyword>
<reference evidence="2" key="1">
    <citation type="submission" date="2013-09" db="EMBL/GenBank/DDBJ databases">
        <title>Corchorus olitorius genome sequencing.</title>
        <authorList>
            <person name="Alam M."/>
            <person name="Haque M.S."/>
            <person name="Islam M.S."/>
            <person name="Emdad E.M."/>
            <person name="Islam M.M."/>
            <person name="Ahmed B."/>
            <person name="Halim A."/>
            <person name="Hossen Q.M.M."/>
            <person name="Hossain M.Z."/>
            <person name="Ahmed R."/>
            <person name="Khan M.M."/>
            <person name="Islam R."/>
            <person name="Rashid M.M."/>
            <person name="Khan S.A."/>
            <person name="Rahman M.S."/>
            <person name="Alam M."/>
            <person name="Yahiya A.S."/>
            <person name="Khan M.S."/>
            <person name="Azam M.S."/>
            <person name="Haque T."/>
            <person name="Lashkar M.Z.H."/>
            <person name="Akhand A.I."/>
            <person name="Morshed G."/>
            <person name="Roy S."/>
            <person name="Uddin K.S."/>
            <person name="Rabeya T."/>
            <person name="Hossain A.S."/>
            <person name="Chowdhury A."/>
            <person name="Snigdha A.R."/>
            <person name="Mortoza M.S."/>
            <person name="Matin S.A."/>
            <person name="Hoque S.M.E."/>
            <person name="Islam M.K."/>
            <person name="Roy D.K."/>
            <person name="Haider R."/>
            <person name="Moosa M.M."/>
            <person name="Elias S.M."/>
            <person name="Hasan A.M."/>
            <person name="Jahan S."/>
            <person name="Shafiuddin M."/>
            <person name="Mahmood N."/>
            <person name="Shommy N.S."/>
        </authorList>
    </citation>
    <scope>NUCLEOTIDE SEQUENCE [LARGE SCALE GENOMIC DNA]</scope>
    <source>
        <strain evidence="2">cv. O-4</strain>
    </source>
</reference>
<comment type="caution">
    <text evidence="1">The sequence shown here is derived from an EMBL/GenBank/DDBJ whole genome shotgun (WGS) entry which is preliminary data.</text>
</comment>
<proteinExistence type="predicted"/>
<dbReference type="EMBL" id="AWUE01013212">
    <property type="protein sequence ID" value="OMP07477.1"/>
    <property type="molecule type" value="Genomic_DNA"/>
</dbReference>